<sequence>MATQKHFLESLRAAGEPKRGGGCAGDREAAAPSPWRLDETAMWPRNVWVPKGSGPHTFLVCQAH</sequence>
<reference evidence="2" key="2">
    <citation type="submission" date="2018-04" db="EMBL/GenBank/DDBJ databases">
        <title>OnivRS2 (Oryza nivara Reference Sequence Version 2).</title>
        <authorList>
            <person name="Zhang J."/>
            <person name="Kudrna D."/>
            <person name="Lee S."/>
            <person name="Talag J."/>
            <person name="Rajasekar S."/>
            <person name="Welchert J."/>
            <person name="Hsing Y.-I."/>
            <person name="Wing R.A."/>
        </authorList>
    </citation>
    <scope>NUCLEOTIDE SEQUENCE [LARGE SCALE GENOMIC DNA]</scope>
    <source>
        <strain evidence="2">SL10</strain>
    </source>
</reference>
<dbReference type="EnsemblPlants" id="ONIVA02G04320.1">
    <property type="protein sequence ID" value="ONIVA02G04320.1"/>
    <property type="gene ID" value="ONIVA02G04320"/>
</dbReference>
<dbReference type="HOGENOM" id="CLU_2871528_0_0_1"/>
<organism evidence="2">
    <name type="scientific">Oryza nivara</name>
    <name type="common">Indian wild rice</name>
    <name type="synonym">Oryza sativa f. spontanea</name>
    <dbReference type="NCBI Taxonomy" id="4536"/>
    <lineage>
        <taxon>Eukaryota</taxon>
        <taxon>Viridiplantae</taxon>
        <taxon>Streptophyta</taxon>
        <taxon>Embryophyta</taxon>
        <taxon>Tracheophyta</taxon>
        <taxon>Spermatophyta</taxon>
        <taxon>Magnoliopsida</taxon>
        <taxon>Liliopsida</taxon>
        <taxon>Poales</taxon>
        <taxon>Poaceae</taxon>
        <taxon>BOP clade</taxon>
        <taxon>Oryzoideae</taxon>
        <taxon>Oryzeae</taxon>
        <taxon>Oryzinae</taxon>
        <taxon>Oryza</taxon>
    </lineage>
</organism>
<evidence type="ECO:0000256" key="1">
    <source>
        <dbReference type="SAM" id="MobiDB-lite"/>
    </source>
</evidence>
<accession>A0A0E0G1I0</accession>
<dbReference type="Proteomes" id="UP000006591">
    <property type="component" value="Chromosome 2"/>
</dbReference>
<protein>
    <submittedName>
        <fullName evidence="2">Uncharacterized protein</fullName>
    </submittedName>
</protein>
<feature type="compositionally biased region" description="Basic and acidic residues" evidence="1">
    <location>
        <begin position="15"/>
        <end position="29"/>
    </location>
</feature>
<feature type="region of interest" description="Disordered" evidence="1">
    <location>
        <begin position="1"/>
        <end position="32"/>
    </location>
</feature>
<reference evidence="2" key="1">
    <citation type="submission" date="2015-04" db="UniProtKB">
        <authorList>
            <consortium name="EnsemblPlants"/>
        </authorList>
    </citation>
    <scope>IDENTIFICATION</scope>
    <source>
        <strain evidence="2">SL10</strain>
    </source>
</reference>
<name>A0A0E0G1I0_ORYNI</name>
<evidence type="ECO:0000313" key="2">
    <source>
        <dbReference type="EnsemblPlants" id="ONIVA02G04320.1"/>
    </source>
</evidence>
<keyword evidence="3" id="KW-1185">Reference proteome</keyword>
<dbReference type="AlphaFoldDB" id="A0A0E0G1I0"/>
<proteinExistence type="predicted"/>
<dbReference type="Gramene" id="ONIVA02G04320.1">
    <property type="protein sequence ID" value="ONIVA02G04320.1"/>
    <property type="gene ID" value="ONIVA02G04320"/>
</dbReference>
<evidence type="ECO:0000313" key="3">
    <source>
        <dbReference type="Proteomes" id="UP000006591"/>
    </source>
</evidence>